<evidence type="ECO:0000313" key="10">
    <source>
        <dbReference type="Proteomes" id="UP001221898"/>
    </source>
</evidence>
<dbReference type="CDD" id="cd22816">
    <property type="entry name" value="TMEM203"/>
    <property type="match status" value="1"/>
</dbReference>
<feature type="region of interest" description="Disordered" evidence="5">
    <location>
        <begin position="965"/>
        <end position="1001"/>
    </location>
</feature>
<feature type="compositionally biased region" description="Basic and acidic residues" evidence="5">
    <location>
        <begin position="1052"/>
        <end position="1065"/>
    </location>
</feature>
<feature type="region of interest" description="Disordered" evidence="5">
    <location>
        <begin position="511"/>
        <end position="675"/>
    </location>
</feature>
<keyword evidence="6" id="KW-0812">Transmembrane</keyword>
<evidence type="ECO:0000259" key="7">
    <source>
        <dbReference type="Pfam" id="PF13914"/>
    </source>
</evidence>
<evidence type="ECO:0000313" key="9">
    <source>
        <dbReference type="EMBL" id="KAJ8408655.1"/>
    </source>
</evidence>
<sequence>MHVLGRLCHASMLDGFSVLKMKLVCPVFFLCLQVEWSPLTPLVLLRVCQPDAMLFSLRELVQWLGFATFELFLHLGALLAFSVLVALRADLLEGVSWWLVFVPLFAADGLSTYFTAIVSIRLYQEGERRLAVLRLLWVLTVLSLKLVCEVLLCQKLAEQEQARDLWFGLIVSPLFILLQLLMIRACRGCGIPVQEGVVAAASEADGRRESARKTEGDRRGDVRACVVHSAAEVRVLRREAGQESPRMPAWKREILERRKAKGGGAGGAGAAEPCSSATASQVNGDVTGDSGGSGASKHKEPVSSANSINRNYTITPASQHFAGKHGSASASASPELSPMKSNKDPWITANDAEKSGGQCVEEQERLVLQDSLGPFQENPFIKLEKERKKRQDRESGVRPVEHILELYGSVPGVRTIRAENIIIIESDPDYFPDGGGVKSGARLQPNGTVGSYSSLSDLLDRRGSGVTEIRAKEVVIYDSALSKSEENLSTLDLGEGQGRVSRMLQKFDRNYGKLQPKSRSTENLLELDTSAVRPRLRPKPQPDQVPKSMTPPFHRSPAHSPERSQPSPVFLQSSHDGSGPSAGLQFPGPQSVSSYRRRHELSGGHPGVKPLRLRDWDGTEGSFNAKVPRSPERRHHHHSRAESPTAGCSPPRSPPSPGFEIRPSPRPDLSALPAGDIQARALANLRLQSRNSFTVYPRRRGGAVVTSPGSTAPSSPVLSPSPTAAAVPSPPATHTPATPPAAKERERETAARQAKTQPPKTDAPPAAVPSSEPATDVPPQVARPKPDGPVAADRLPVTNIDDIEVEPGQASSSPVVQRRTGNTFTVVPKRKQDPQPASPEPQDAAASPQAPSTPPQAPYAPLGSQLKKRYPAVDEIEVVGGYLSLGRSCLAKTGSGGKKAHPGLGGCVHACKTSHFPKAAGVAQPGDRIPAAVGNLPSRKVPLPTAPPTLGHTHATPRRAPLPKARGRLIPRTPTNGTPCRVTERAPREREGDSRVSCHSRRPMCNSETLRGTLKCALNISFSESSLQSTFEYPSESSAWDSGEEDEEDEDGQRAEGETGGERFRIPRPSYTSDLSSYTPKNSVDFSAWQEHKLDDPAYPGDSNSRRAELSPQEVMLTPADSSSLSDFSSEPALYF</sequence>
<evidence type="ECO:0000256" key="2">
    <source>
        <dbReference type="ARBA" id="ARBA00022490"/>
    </source>
</evidence>
<keyword evidence="3" id="KW-0597">Phosphoprotein</keyword>
<feature type="region of interest" description="Disordered" evidence="5">
    <location>
        <begin position="260"/>
        <end position="308"/>
    </location>
</feature>
<dbReference type="PANTHER" id="PTHR21685:SF1">
    <property type="entry name" value="TAPERIN"/>
    <property type="match status" value="1"/>
</dbReference>
<evidence type="ECO:0008006" key="11">
    <source>
        <dbReference type="Google" id="ProtNLM"/>
    </source>
</evidence>
<organism evidence="9 10">
    <name type="scientific">Aldrovandia affinis</name>
    <dbReference type="NCBI Taxonomy" id="143900"/>
    <lineage>
        <taxon>Eukaryota</taxon>
        <taxon>Metazoa</taxon>
        <taxon>Chordata</taxon>
        <taxon>Craniata</taxon>
        <taxon>Vertebrata</taxon>
        <taxon>Euteleostomi</taxon>
        <taxon>Actinopterygii</taxon>
        <taxon>Neopterygii</taxon>
        <taxon>Teleostei</taxon>
        <taxon>Notacanthiformes</taxon>
        <taxon>Halosauridae</taxon>
        <taxon>Aldrovandia</taxon>
    </lineage>
</organism>
<feature type="compositionally biased region" description="Low complexity" evidence="5">
    <location>
        <begin position="763"/>
        <end position="774"/>
    </location>
</feature>
<feature type="region of interest" description="Disordered" evidence="5">
    <location>
        <begin position="700"/>
        <end position="862"/>
    </location>
</feature>
<name>A0AAD7SU40_9TELE</name>
<gene>
    <name evidence="9" type="ORF">AAFF_G00252900</name>
</gene>
<feature type="compositionally biased region" description="Polar residues" evidence="5">
    <location>
        <begin position="563"/>
        <end position="576"/>
    </location>
</feature>
<keyword evidence="6" id="KW-0472">Membrane</keyword>
<feature type="compositionally biased region" description="Low complexity" evidence="5">
    <location>
        <begin position="710"/>
        <end position="727"/>
    </location>
</feature>
<feature type="compositionally biased region" description="Polar residues" evidence="5">
    <location>
        <begin position="809"/>
        <end position="825"/>
    </location>
</feature>
<feature type="transmembrane region" description="Helical" evidence="6">
    <location>
        <begin position="61"/>
        <end position="85"/>
    </location>
</feature>
<keyword evidence="4" id="KW-0009">Actin-binding</keyword>
<feature type="compositionally biased region" description="Polar residues" evidence="5">
    <location>
        <begin position="1070"/>
        <end position="1079"/>
    </location>
</feature>
<proteinExistence type="predicted"/>
<evidence type="ECO:0000256" key="4">
    <source>
        <dbReference type="ARBA" id="ARBA00023203"/>
    </source>
</evidence>
<dbReference type="Pfam" id="PF13916">
    <property type="entry name" value="Phostensin_N"/>
    <property type="match status" value="2"/>
</dbReference>
<dbReference type="AlphaFoldDB" id="A0AAD7SU40"/>
<feature type="compositionally biased region" description="Acidic residues" evidence="5">
    <location>
        <begin position="1042"/>
        <end position="1051"/>
    </location>
</feature>
<dbReference type="PANTHER" id="PTHR21685">
    <property type="entry name" value="TON-B BOX DOMAIN"/>
    <property type="match status" value="1"/>
</dbReference>
<dbReference type="PROSITE" id="PS50007">
    <property type="entry name" value="PIPLC_X_DOMAIN"/>
    <property type="match status" value="1"/>
</dbReference>
<comment type="caution">
    <text evidence="9">The sequence shown here is derived from an EMBL/GenBank/DDBJ whole genome shotgun (WGS) entry which is preliminary data.</text>
</comment>
<feature type="domain" description="Phostensin/Taperin N-terminal" evidence="8">
    <location>
        <begin position="352"/>
        <end position="411"/>
    </location>
</feature>
<feature type="compositionally biased region" description="Pro residues" evidence="5">
    <location>
        <begin position="728"/>
        <end position="739"/>
    </location>
</feature>
<dbReference type="GO" id="GO:0005737">
    <property type="term" value="C:cytoplasm"/>
    <property type="evidence" value="ECO:0007669"/>
    <property type="project" value="UniProtKB-SubCell"/>
</dbReference>
<comment type="subcellular location">
    <subcellularLocation>
        <location evidence="1">Cytoplasm</location>
    </subcellularLocation>
</comment>
<feature type="compositionally biased region" description="Basic and acidic residues" evidence="5">
    <location>
        <begin position="982"/>
        <end position="996"/>
    </location>
</feature>
<dbReference type="InterPro" id="IPR025903">
    <property type="entry name" value="Phostensin/Taperin_N_dom"/>
</dbReference>
<reference evidence="9" key="1">
    <citation type="journal article" date="2023" name="Science">
        <title>Genome structures resolve the early diversification of teleost fishes.</title>
        <authorList>
            <person name="Parey E."/>
            <person name="Louis A."/>
            <person name="Montfort J."/>
            <person name="Bouchez O."/>
            <person name="Roques C."/>
            <person name="Iampietro C."/>
            <person name="Lluch J."/>
            <person name="Castinel A."/>
            <person name="Donnadieu C."/>
            <person name="Desvignes T."/>
            <person name="Floi Bucao C."/>
            <person name="Jouanno E."/>
            <person name="Wen M."/>
            <person name="Mejri S."/>
            <person name="Dirks R."/>
            <person name="Jansen H."/>
            <person name="Henkel C."/>
            <person name="Chen W.J."/>
            <person name="Zahm M."/>
            <person name="Cabau C."/>
            <person name="Klopp C."/>
            <person name="Thompson A.W."/>
            <person name="Robinson-Rechavi M."/>
            <person name="Braasch I."/>
            <person name="Lecointre G."/>
            <person name="Bobe J."/>
            <person name="Postlethwait J.H."/>
            <person name="Berthelot C."/>
            <person name="Roest Crollius H."/>
            <person name="Guiguen Y."/>
        </authorList>
    </citation>
    <scope>NUCLEOTIDE SEQUENCE</scope>
    <source>
        <strain evidence="9">NC1722</strain>
    </source>
</reference>
<keyword evidence="6" id="KW-1133">Transmembrane helix</keyword>
<evidence type="ECO:0000259" key="8">
    <source>
        <dbReference type="Pfam" id="PF13916"/>
    </source>
</evidence>
<feature type="region of interest" description="Disordered" evidence="5">
    <location>
        <begin position="320"/>
        <end position="359"/>
    </location>
</feature>
<evidence type="ECO:0000256" key="5">
    <source>
        <dbReference type="SAM" id="MobiDB-lite"/>
    </source>
</evidence>
<dbReference type="GO" id="GO:0003779">
    <property type="term" value="F:actin binding"/>
    <property type="evidence" value="ECO:0007669"/>
    <property type="project" value="UniProtKB-KW"/>
</dbReference>
<dbReference type="Proteomes" id="UP001221898">
    <property type="component" value="Unassembled WGS sequence"/>
</dbReference>
<feature type="compositionally biased region" description="Low complexity" evidence="5">
    <location>
        <begin position="1121"/>
        <end position="1130"/>
    </location>
</feature>
<feature type="compositionally biased region" description="Low complexity" evidence="5">
    <location>
        <begin position="840"/>
        <end position="850"/>
    </location>
</feature>
<feature type="compositionally biased region" description="Polar residues" evidence="5">
    <location>
        <begin position="275"/>
        <end position="284"/>
    </location>
</feature>
<feature type="transmembrane region" description="Helical" evidence="6">
    <location>
        <begin position="97"/>
        <end position="123"/>
    </location>
</feature>
<feature type="transmembrane region" description="Helical" evidence="6">
    <location>
        <begin position="135"/>
        <end position="153"/>
    </location>
</feature>
<evidence type="ECO:0000256" key="1">
    <source>
        <dbReference type="ARBA" id="ARBA00004496"/>
    </source>
</evidence>
<keyword evidence="2" id="KW-0963">Cytoplasm</keyword>
<keyword evidence="10" id="KW-1185">Reference proteome</keyword>
<feature type="region of interest" description="Disordered" evidence="5">
    <location>
        <begin position="1027"/>
        <end position="1079"/>
    </location>
</feature>
<feature type="transmembrane region" description="Helical" evidence="6">
    <location>
        <begin position="165"/>
        <end position="183"/>
    </location>
</feature>
<accession>A0AAD7SU40</accession>
<dbReference type="GO" id="GO:0019902">
    <property type="term" value="F:phosphatase binding"/>
    <property type="evidence" value="ECO:0007669"/>
    <property type="project" value="InterPro"/>
</dbReference>
<evidence type="ECO:0000256" key="3">
    <source>
        <dbReference type="ARBA" id="ARBA00022553"/>
    </source>
</evidence>
<feature type="domain" description="Phostensin/Taperin PP1-binding" evidence="7">
    <location>
        <begin position="794"/>
        <end position="899"/>
    </location>
</feature>
<dbReference type="InterPro" id="IPR026671">
    <property type="entry name" value="PPP1R18/Tprn"/>
</dbReference>
<dbReference type="EMBL" id="JAINUG010000034">
    <property type="protein sequence ID" value="KAJ8408655.1"/>
    <property type="molecule type" value="Genomic_DNA"/>
</dbReference>
<dbReference type="InterPro" id="IPR025907">
    <property type="entry name" value="Phostensin/Taperin_PP1-bd_dom"/>
</dbReference>
<dbReference type="Pfam" id="PF13914">
    <property type="entry name" value="Phostensin"/>
    <property type="match status" value="1"/>
</dbReference>
<evidence type="ECO:0000256" key="6">
    <source>
        <dbReference type="SAM" id="Phobius"/>
    </source>
</evidence>
<feature type="domain" description="Phostensin/Taperin N-terminal" evidence="8">
    <location>
        <begin position="246"/>
        <end position="274"/>
    </location>
</feature>
<feature type="region of interest" description="Disordered" evidence="5">
    <location>
        <begin position="1093"/>
        <end position="1136"/>
    </location>
</feature>
<protein>
    <recommendedName>
        <fullName evidence="11">Transmembrane protein</fullName>
    </recommendedName>
</protein>